<proteinExistence type="predicted"/>
<feature type="compositionally biased region" description="Basic and acidic residues" evidence="1">
    <location>
        <begin position="608"/>
        <end position="630"/>
    </location>
</feature>
<feature type="region of interest" description="Disordered" evidence="1">
    <location>
        <begin position="1"/>
        <end position="160"/>
    </location>
</feature>
<dbReference type="GeneID" id="23564618"/>
<feature type="compositionally biased region" description="Polar residues" evidence="1">
    <location>
        <begin position="88"/>
        <end position="98"/>
    </location>
</feature>
<dbReference type="EMBL" id="CM003153">
    <property type="protein sequence ID" value="KIS67327.1"/>
    <property type="molecule type" value="Genomic_DNA"/>
</dbReference>
<feature type="compositionally biased region" description="Polar residues" evidence="1">
    <location>
        <begin position="227"/>
        <end position="239"/>
    </location>
</feature>
<feature type="compositionally biased region" description="Acidic residues" evidence="1">
    <location>
        <begin position="733"/>
        <end position="742"/>
    </location>
</feature>
<feature type="region of interest" description="Disordered" evidence="1">
    <location>
        <begin position="187"/>
        <end position="206"/>
    </location>
</feature>
<keyword evidence="3" id="KW-1185">Reference proteome</keyword>
<evidence type="ECO:0000313" key="2">
    <source>
        <dbReference type="EMBL" id="KIS67327.1"/>
    </source>
</evidence>
<gene>
    <name evidence="2" type="ORF">UMAG_04427</name>
</gene>
<feature type="compositionally biased region" description="Low complexity" evidence="1">
    <location>
        <begin position="137"/>
        <end position="153"/>
    </location>
</feature>
<dbReference type="Proteomes" id="UP000000561">
    <property type="component" value="Chromosome 14"/>
</dbReference>
<evidence type="ECO:0000256" key="1">
    <source>
        <dbReference type="SAM" id="MobiDB-lite"/>
    </source>
</evidence>
<feature type="compositionally biased region" description="Polar residues" evidence="1">
    <location>
        <begin position="16"/>
        <end position="46"/>
    </location>
</feature>
<evidence type="ECO:0000313" key="3">
    <source>
        <dbReference type="Proteomes" id="UP000000561"/>
    </source>
</evidence>
<dbReference type="OMA" id="TKVMAWK"/>
<feature type="region of interest" description="Disordered" evidence="1">
    <location>
        <begin position="227"/>
        <end position="309"/>
    </location>
</feature>
<dbReference type="AlphaFoldDB" id="A0A0D1C062"/>
<name>A0A0D1C062_MYCMD</name>
<protein>
    <submittedName>
        <fullName evidence="2">Uncharacterized protein</fullName>
    </submittedName>
</protein>
<dbReference type="VEuPathDB" id="FungiDB:UMAG_04427"/>
<sequence length="811" mass="88071">MANLRSSKRREFGAISTRSAQAANTLASSSSAKASHNLQSDENVPSSRRVLGNIKNVVIERQPAIEASGYRRRPFSDRNAPVIPDSSLVPSKVTSAAESRSRIVNVARSSLSRSTRTQESDSARSSTARVSTEPKPTASASASRRTQQAQLRSPLEQAKDVQVPSYGSLLAHAEDPMSSQIEAAGRRNLKPAPSHAELTRISPGLSSDDLEYFDISTLPQMQSAHVVRTTAQRGNTGSQSEDKRSNDGSAPSHGSSDKENLPPPAARASTRADSRHLARSRTDVLGGIGGDQPLHSTPISFRHQARDRQPVRSTYLDHVFLVESNHPSRSDSPGVARRAEPLTASAQHLEEYKHRGVTKVMAWKAAGHAEAFKTQQDASVSGKDERSAGFWPPSDAPGHVAMYDAAGEISSLTDLLPDSHENRGHRTGGASDSGNDEEDHDEFGFLTAERKIRDRRARTLGDDADRFATRRFQGDGSDVLVDVPTDPPGNLTSDDRRLAETAFGHMSSPVHQSCEELSAISRRDSVVLMRRHEAEEEQQCEVVCDEEEQAQVKVEAGASNGRLTRASTRASAKRESATAAVNSQELSTMSSPIHTHKRLARGARASKTVRDMRLKRSEKKDLAMLERLEAESWSSQVSSLTCSSSSPQPTGTTGKKASSSPAKRLRMDELVGELPRGRIKASNGKAKATRSSNKSKASTATTSKGRAGSARSKIATTGSRGRGKPAREQTRDEDQEDNEDNVSSDGETVGKRSKRGNAATSNKRTRKSTDQQAWRDAISSSQVHSDDSQHTRRLKEFRAAEKFHLEVELVL</sequence>
<accession>A0A0D1C062</accession>
<feature type="compositionally biased region" description="Low complexity" evidence="1">
    <location>
        <begin position="632"/>
        <end position="654"/>
    </location>
</feature>
<feature type="compositionally biased region" description="Polar residues" evidence="1">
    <location>
        <begin position="579"/>
        <end position="593"/>
    </location>
</feature>
<organism evidence="2 3">
    <name type="scientific">Mycosarcoma maydis</name>
    <name type="common">Corn smut fungus</name>
    <name type="synonym">Ustilago maydis</name>
    <dbReference type="NCBI Taxonomy" id="5270"/>
    <lineage>
        <taxon>Eukaryota</taxon>
        <taxon>Fungi</taxon>
        <taxon>Dikarya</taxon>
        <taxon>Basidiomycota</taxon>
        <taxon>Ustilaginomycotina</taxon>
        <taxon>Ustilaginomycetes</taxon>
        <taxon>Ustilaginales</taxon>
        <taxon>Ustilaginaceae</taxon>
        <taxon>Mycosarcoma</taxon>
    </lineage>
</organism>
<feature type="compositionally biased region" description="Basic and acidic residues" evidence="1">
    <location>
        <begin position="270"/>
        <end position="282"/>
    </location>
</feature>
<dbReference type="eggNOG" id="ENOG502T3S1">
    <property type="taxonomic scope" value="Eukaryota"/>
</dbReference>
<dbReference type="RefSeq" id="XP_011391119.1">
    <property type="nucleotide sequence ID" value="XM_011392817.1"/>
</dbReference>
<dbReference type="OrthoDB" id="2555312at2759"/>
<feature type="compositionally biased region" description="Low complexity" evidence="1">
    <location>
        <begin position="685"/>
        <end position="710"/>
    </location>
</feature>
<dbReference type="KEGG" id="uma:UMAG_04427"/>
<feature type="region of interest" description="Disordered" evidence="1">
    <location>
        <begin position="415"/>
        <end position="440"/>
    </location>
</feature>
<dbReference type="InParanoid" id="A0A0D1C062"/>
<feature type="region of interest" description="Disordered" evidence="1">
    <location>
        <begin position="563"/>
        <end position="792"/>
    </location>
</feature>
<reference evidence="2 3" key="1">
    <citation type="journal article" date="2006" name="Nature">
        <title>Insights from the genome of the biotrophic fungal plant pathogen Ustilago maydis.</title>
        <authorList>
            <person name="Kamper J."/>
            <person name="Kahmann R."/>
            <person name="Bolker M."/>
            <person name="Ma L.J."/>
            <person name="Brefort T."/>
            <person name="Saville B.J."/>
            <person name="Banuett F."/>
            <person name="Kronstad J.W."/>
            <person name="Gold S.E."/>
            <person name="Muller O."/>
            <person name="Perlin M.H."/>
            <person name="Wosten H.A."/>
            <person name="de Vries R."/>
            <person name="Ruiz-Herrera J."/>
            <person name="Reynaga-Pena C.G."/>
            <person name="Snetselaar K."/>
            <person name="McCann M."/>
            <person name="Perez-Martin J."/>
            <person name="Feldbrugge M."/>
            <person name="Basse C.W."/>
            <person name="Steinberg G."/>
            <person name="Ibeas J.I."/>
            <person name="Holloman W."/>
            <person name="Guzman P."/>
            <person name="Farman M."/>
            <person name="Stajich J.E."/>
            <person name="Sentandreu R."/>
            <person name="Gonzalez-Prieto J.M."/>
            <person name="Kennell J.C."/>
            <person name="Molina L."/>
            <person name="Schirawski J."/>
            <person name="Mendoza-Mendoza A."/>
            <person name="Greilinger D."/>
            <person name="Munch K."/>
            <person name="Rossel N."/>
            <person name="Scherer M."/>
            <person name="Vranes M."/>
            <person name="Ladendorf O."/>
            <person name="Vincon V."/>
            <person name="Fuchs U."/>
            <person name="Sandrock B."/>
            <person name="Meng S."/>
            <person name="Ho E.C."/>
            <person name="Cahill M.J."/>
            <person name="Boyce K.J."/>
            <person name="Klose J."/>
            <person name="Klosterman S.J."/>
            <person name="Deelstra H.J."/>
            <person name="Ortiz-Castellanos L."/>
            <person name="Li W."/>
            <person name="Sanchez-Alonso P."/>
            <person name="Schreier P.H."/>
            <person name="Hauser-Hahn I."/>
            <person name="Vaupel M."/>
            <person name="Koopmann E."/>
            <person name="Friedrich G."/>
            <person name="Voss H."/>
            <person name="Schluter T."/>
            <person name="Margolis J."/>
            <person name="Platt D."/>
            <person name="Swimmer C."/>
            <person name="Gnirke A."/>
            <person name="Chen F."/>
            <person name="Vysotskaia V."/>
            <person name="Mannhaupt G."/>
            <person name="Guldener U."/>
            <person name="Munsterkotter M."/>
            <person name="Haase D."/>
            <person name="Oesterheld M."/>
            <person name="Mewes H.W."/>
            <person name="Mauceli E.W."/>
            <person name="DeCaprio D."/>
            <person name="Wade C.M."/>
            <person name="Butler J."/>
            <person name="Young S."/>
            <person name="Jaffe D.B."/>
            <person name="Calvo S."/>
            <person name="Nusbaum C."/>
            <person name="Galagan J."/>
            <person name="Birren B.W."/>
        </authorList>
    </citation>
    <scope>NUCLEOTIDE SEQUENCE [LARGE SCALE GENOMIC DNA]</scope>
    <source>
        <strain evidence="3">DSM 14603 / FGSC 9021 / UM521</strain>
    </source>
</reference>